<dbReference type="PROSITE" id="PS00069">
    <property type="entry name" value="G6P_DEHYDROGENASE"/>
    <property type="match status" value="1"/>
</dbReference>
<dbReference type="GO" id="GO:0009051">
    <property type="term" value="P:pentose-phosphate shunt, oxidative branch"/>
    <property type="evidence" value="ECO:0007669"/>
    <property type="project" value="TreeGrafter"/>
</dbReference>
<dbReference type="PANTHER" id="PTHR23429">
    <property type="entry name" value="GLUCOSE-6-PHOSPHATE 1-DEHYDROGENASE G6PD"/>
    <property type="match status" value="1"/>
</dbReference>
<keyword evidence="6 7" id="KW-0119">Carbohydrate metabolism</keyword>
<dbReference type="EMBL" id="SHBO01000071">
    <property type="protein sequence ID" value="RZO02999.1"/>
    <property type="molecule type" value="Genomic_DNA"/>
</dbReference>
<feature type="binding site" evidence="7">
    <location>
        <position position="142"/>
    </location>
    <ligand>
        <name>NADP(+)</name>
        <dbReference type="ChEBI" id="CHEBI:58349"/>
    </ligand>
</feature>
<feature type="active site" description="Proton acceptor" evidence="7">
    <location>
        <position position="234"/>
    </location>
</feature>
<feature type="binding site" evidence="7">
    <location>
        <position position="335"/>
    </location>
    <ligand>
        <name>substrate</name>
    </ligand>
</feature>
<dbReference type="GO" id="GO:0005829">
    <property type="term" value="C:cytosol"/>
    <property type="evidence" value="ECO:0007669"/>
    <property type="project" value="TreeGrafter"/>
</dbReference>
<dbReference type="InterPro" id="IPR022674">
    <property type="entry name" value="G6P_DH_NAD-bd"/>
</dbReference>
<feature type="binding site" evidence="7">
    <location>
        <begin position="88"/>
        <end position="89"/>
    </location>
    <ligand>
        <name>NADP(+)</name>
        <dbReference type="ChEBI" id="CHEBI:58349"/>
    </ligand>
</feature>
<reference evidence="11 12" key="1">
    <citation type="submission" date="2019-02" db="EMBL/GenBank/DDBJ databases">
        <title>Prokaryotic population dynamics and viral predation in marine succession experiment using metagenomics: the confinement effect.</title>
        <authorList>
            <person name="Haro-Moreno J.M."/>
            <person name="Rodriguez-Valera F."/>
            <person name="Lopez-Perez M."/>
        </authorList>
    </citation>
    <scope>NUCLEOTIDE SEQUENCE [LARGE SCALE GENOMIC DNA]</scope>
    <source>
        <strain evidence="11">MED-G169</strain>
    </source>
</reference>
<dbReference type="PRINTS" id="PR00079">
    <property type="entry name" value="G6PDHDRGNASE"/>
</dbReference>
<evidence type="ECO:0000313" key="11">
    <source>
        <dbReference type="EMBL" id="RZO02999.1"/>
    </source>
</evidence>
<evidence type="ECO:0000256" key="3">
    <source>
        <dbReference type="ARBA" id="ARBA00022526"/>
    </source>
</evidence>
<dbReference type="SUPFAM" id="SSF51735">
    <property type="entry name" value="NAD(P)-binding Rossmann-fold domains"/>
    <property type="match status" value="1"/>
</dbReference>
<keyword evidence="4 7" id="KW-0521">NADP</keyword>
<comment type="caution">
    <text evidence="11">The sequence shown here is derived from an EMBL/GenBank/DDBJ whole genome shotgun (WGS) entry which is preliminary data.</text>
</comment>
<dbReference type="GO" id="GO:0006006">
    <property type="term" value="P:glucose metabolic process"/>
    <property type="evidence" value="ECO:0007669"/>
    <property type="project" value="UniProtKB-KW"/>
</dbReference>
<evidence type="ECO:0000259" key="10">
    <source>
        <dbReference type="Pfam" id="PF02781"/>
    </source>
</evidence>
<feature type="binding site" evidence="7">
    <location>
        <position position="176"/>
    </location>
    <ligand>
        <name>substrate</name>
    </ligand>
</feature>
<dbReference type="GO" id="GO:0050661">
    <property type="term" value="F:NADP binding"/>
    <property type="evidence" value="ECO:0007669"/>
    <property type="project" value="UniProtKB-UniRule"/>
</dbReference>
<keyword evidence="3 7" id="KW-0313">Glucose metabolism</keyword>
<evidence type="ECO:0000313" key="12">
    <source>
        <dbReference type="Proteomes" id="UP000318148"/>
    </source>
</evidence>
<dbReference type="UniPathway" id="UPA00115">
    <property type="reaction ID" value="UER00408"/>
</dbReference>
<proteinExistence type="inferred from homology"/>
<dbReference type="InterPro" id="IPR022675">
    <property type="entry name" value="G6P_DH_C"/>
</dbReference>
<dbReference type="Pfam" id="PF00479">
    <property type="entry name" value="G6PD_N"/>
    <property type="match status" value="1"/>
</dbReference>
<evidence type="ECO:0000256" key="1">
    <source>
        <dbReference type="ARBA" id="ARBA00004937"/>
    </source>
</evidence>
<dbReference type="EC" id="1.1.1.49" evidence="7"/>
<dbReference type="GO" id="GO:0004345">
    <property type="term" value="F:glucose-6-phosphate dehydrogenase activity"/>
    <property type="evidence" value="ECO:0007669"/>
    <property type="project" value="UniProtKB-UniRule"/>
</dbReference>
<evidence type="ECO:0000256" key="7">
    <source>
        <dbReference type="HAMAP-Rule" id="MF_00966"/>
    </source>
</evidence>
<evidence type="ECO:0000256" key="4">
    <source>
        <dbReference type="ARBA" id="ARBA00022857"/>
    </source>
</evidence>
<comment type="pathway">
    <text evidence="1 7">Carbohydrate degradation; pentose phosphate pathway; D-ribulose 5-phosphate from D-glucose 6-phosphate (oxidative stage): step 1/3.</text>
</comment>
<dbReference type="Gene3D" id="3.40.50.720">
    <property type="entry name" value="NAD(P)-binding Rossmann-like Domain"/>
    <property type="match status" value="1"/>
</dbReference>
<dbReference type="InterPro" id="IPR019796">
    <property type="entry name" value="G6P_DH_AS"/>
</dbReference>
<feature type="binding site" evidence="7">
    <location>
        <position position="229"/>
    </location>
    <ligand>
        <name>substrate</name>
    </ligand>
</feature>
<dbReference type="AlphaFoldDB" id="A0A520LJN0"/>
<dbReference type="HAMAP" id="MF_00966">
    <property type="entry name" value="G6PD"/>
    <property type="match status" value="1"/>
</dbReference>
<feature type="region of interest" description="Disordered" evidence="8">
    <location>
        <begin position="461"/>
        <end position="485"/>
    </location>
</feature>
<dbReference type="PIRSF" id="PIRSF000110">
    <property type="entry name" value="G6PD"/>
    <property type="match status" value="1"/>
</dbReference>
<feature type="domain" description="Glucose-6-phosphate dehydrogenase C-terminal" evidence="10">
    <location>
        <begin position="183"/>
        <end position="483"/>
    </location>
</feature>
<name>A0A520LJN0_9GAMM</name>
<dbReference type="PANTHER" id="PTHR23429:SF0">
    <property type="entry name" value="GLUCOSE-6-PHOSPHATE 1-DEHYDROGENASE"/>
    <property type="match status" value="1"/>
</dbReference>
<dbReference type="Gene3D" id="3.30.360.10">
    <property type="entry name" value="Dihydrodipicolinate Reductase, domain 2"/>
    <property type="match status" value="1"/>
</dbReference>
<comment type="similarity">
    <text evidence="2 7">Belongs to the glucose-6-phosphate dehydrogenase family.</text>
</comment>
<comment type="function">
    <text evidence="7">Catalyzes the oxidation of glucose 6-phosphate to 6-phosphogluconolactone.</text>
</comment>
<evidence type="ECO:0000256" key="8">
    <source>
        <dbReference type="SAM" id="MobiDB-lite"/>
    </source>
</evidence>
<accession>A0A520LJN0</accession>
<evidence type="ECO:0000256" key="6">
    <source>
        <dbReference type="ARBA" id="ARBA00023277"/>
    </source>
</evidence>
<evidence type="ECO:0000256" key="2">
    <source>
        <dbReference type="ARBA" id="ARBA00009975"/>
    </source>
</evidence>
<feature type="binding site" evidence="7">
    <location>
        <position position="210"/>
    </location>
    <ligand>
        <name>substrate</name>
    </ligand>
</feature>
<sequence>MKDNIDLIIFGAQGDLSRRKLFPALYRLDKAGLLPDNLRIASIARHDMTTVTYLKQIMEAIQDGINDAEWDRKVWMRFQRRVYYIKIDFSQKKQFGYLADWMEKNRRAIFYLATPPDLYGSICKHMEGSGCIFEGTSIVLEKPIGHDLISSKEVNDAVAKYFDEKNIYRIDHYLGKETVQNLLALRFANRIISSQWDNTCIDHIQITAAETLGIEGRWSYYDKVGQLRDMFQNHLLQLLCMVAMEPPNSLSSDEIRAEKIKLLRALRPIGIDKVDEYVVRGQYTNGWIDGKPVLGYLEEEGAEKSSSNNETFVAIKVEIDNWRWAGVPFYMRTGKRMNAKHTEIVIVYKDSSHSIFSGKKEDSSNKLVIRLQPNEGIELEMVSKKHSLRERLSTEKRVLNLDFNELESDKRIVDAYELLFLELIKGDQRLFVSREEIESSWDWCDQIIEAWNKNKSETRKYSAGSGGPAKAEVLIEGDGRSWHGQ</sequence>
<feature type="binding site" evidence="7">
    <location>
        <position position="340"/>
    </location>
    <ligand>
        <name>substrate</name>
    </ligand>
</feature>
<protein>
    <recommendedName>
        <fullName evidence="7">Glucose-6-phosphate 1-dehydrogenase</fullName>
        <shortName evidence="7">G6PD</shortName>
        <ecNumber evidence="7">1.1.1.49</ecNumber>
    </recommendedName>
</protein>
<dbReference type="InterPro" id="IPR036291">
    <property type="entry name" value="NAD(P)-bd_dom_sf"/>
</dbReference>
<feature type="domain" description="Glucose-6-phosphate dehydrogenase NAD-binding" evidence="9">
    <location>
        <begin position="8"/>
        <end position="181"/>
    </location>
</feature>
<comment type="caution">
    <text evidence="7">Lacks conserved residue(s) required for the propagation of feature annotation.</text>
</comment>
<feature type="binding site" evidence="7">
    <location>
        <position position="172"/>
    </location>
    <ligand>
        <name>substrate</name>
    </ligand>
</feature>
<organism evidence="11 12">
    <name type="scientific">SAR92 clade bacterium</name>
    <dbReference type="NCBI Taxonomy" id="2315479"/>
    <lineage>
        <taxon>Bacteria</taxon>
        <taxon>Pseudomonadati</taxon>
        <taxon>Pseudomonadota</taxon>
        <taxon>Gammaproteobacteria</taxon>
        <taxon>Cellvibrionales</taxon>
        <taxon>Porticoccaceae</taxon>
        <taxon>SAR92 clade</taxon>
    </lineage>
</organism>
<evidence type="ECO:0000256" key="5">
    <source>
        <dbReference type="ARBA" id="ARBA00023002"/>
    </source>
</evidence>
<comment type="catalytic activity">
    <reaction evidence="7">
        <text>D-glucose 6-phosphate + NADP(+) = 6-phospho-D-glucono-1,5-lactone + NADPH + H(+)</text>
        <dbReference type="Rhea" id="RHEA:15841"/>
        <dbReference type="ChEBI" id="CHEBI:15378"/>
        <dbReference type="ChEBI" id="CHEBI:57783"/>
        <dbReference type="ChEBI" id="CHEBI:57955"/>
        <dbReference type="ChEBI" id="CHEBI:58349"/>
        <dbReference type="ChEBI" id="CHEBI:61548"/>
        <dbReference type="EC" id="1.1.1.49"/>
    </reaction>
</comment>
<dbReference type="SUPFAM" id="SSF55347">
    <property type="entry name" value="Glyceraldehyde-3-phosphate dehydrogenase-like, C-terminal domain"/>
    <property type="match status" value="1"/>
</dbReference>
<feature type="binding site" evidence="7">
    <location>
        <position position="45"/>
    </location>
    <ligand>
        <name>NADP(+)</name>
        <dbReference type="ChEBI" id="CHEBI:58349"/>
    </ligand>
</feature>
<dbReference type="Pfam" id="PF02781">
    <property type="entry name" value="G6PD_C"/>
    <property type="match status" value="1"/>
</dbReference>
<dbReference type="NCBIfam" id="TIGR00871">
    <property type="entry name" value="zwf"/>
    <property type="match status" value="1"/>
</dbReference>
<gene>
    <name evidence="7 11" type="primary">zwf</name>
    <name evidence="11" type="ORF">EVB02_04360</name>
</gene>
<keyword evidence="5 7" id="KW-0560">Oxidoreductase</keyword>
<evidence type="ECO:0000259" key="9">
    <source>
        <dbReference type="Pfam" id="PF00479"/>
    </source>
</evidence>
<dbReference type="InterPro" id="IPR001282">
    <property type="entry name" value="G6P_DH"/>
</dbReference>
<dbReference type="Proteomes" id="UP000318148">
    <property type="component" value="Unassembled WGS sequence"/>
</dbReference>